<dbReference type="PANTHER" id="PTHR30632:SF17">
    <property type="entry name" value="MOLYBDATE-BINDING PROTEIN MODA"/>
    <property type="match status" value="1"/>
</dbReference>
<dbReference type="Proteomes" id="UP000037515">
    <property type="component" value="Unassembled WGS sequence"/>
</dbReference>
<dbReference type="STRING" id="693.AKJ17_05400"/>
<dbReference type="PATRIC" id="fig|693.5.peg.1096"/>
<comment type="subunit">
    <text evidence="5">The complex is composed of two ATP-binding proteins (ModC), two transmembrane proteins (ModB) and a solute-binding protein (ModA).</text>
</comment>
<dbReference type="EMBL" id="LHPJ01000005">
    <property type="protein sequence ID" value="KOO04701.1"/>
    <property type="molecule type" value="Genomic_DNA"/>
</dbReference>
<evidence type="ECO:0000256" key="6">
    <source>
        <dbReference type="PIRSR" id="PIRSR004846-1"/>
    </source>
</evidence>
<feature type="binding site" evidence="6">
    <location>
        <position position="144"/>
    </location>
    <ligand>
        <name>molybdate</name>
        <dbReference type="ChEBI" id="CHEBI:36264"/>
    </ligand>
</feature>
<keyword evidence="9" id="KW-1185">Reference proteome</keyword>
<dbReference type="GO" id="GO:0015689">
    <property type="term" value="P:molybdate ion transport"/>
    <property type="evidence" value="ECO:0007669"/>
    <property type="project" value="InterPro"/>
</dbReference>
<dbReference type="AlphaFoldDB" id="A0A0M0HRL0"/>
<feature type="binding site" evidence="6">
    <location>
        <position position="32"/>
    </location>
    <ligand>
        <name>molybdate</name>
        <dbReference type="ChEBI" id="CHEBI:36264"/>
    </ligand>
</feature>
<comment type="caution">
    <text evidence="8">The sequence shown here is derived from an EMBL/GenBank/DDBJ whole genome shotgun (WGS) entry which is preliminary data.</text>
</comment>
<dbReference type="InterPro" id="IPR005950">
    <property type="entry name" value="ModA"/>
</dbReference>
<feature type="binding site" evidence="6">
    <location>
        <position position="59"/>
    </location>
    <ligand>
        <name>molybdate</name>
        <dbReference type="ChEBI" id="CHEBI:36264"/>
    </ligand>
</feature>
<evidence type="ECO:0000313" key="9">
    <source>
        <dbReference type="Proteomes" id="UP000037515"/>
    </source>
</evidence>
<dbReference type="PIRSF" id="PIRSF004846">
    <property type="entry name" value="ModA"/>
    <property type="match status" value="1"/>
</dbReference>
<dbReference type="GO" id="GO:0046872">
    <property type="term" value="F:metal ion binding"/>
    <property type="evidence" value="ECO:0007669"/>
    <property type="project" value="UniProtKB-KW"/>
</dbReference>
<keyword evidence="4 7" id="KW-0732">Signal</keyword>
<dbReference type="InterPro" id="IPR050682">
    <property type="entry name" value="ModA/WtpA"/>
</dbReference>
<keyword evidence="3 6" id="KW-0479">Metal-binding</keyword>
<feature type="binding site" evidence="6">
    <location>
        <position position="171"/>
    </location>
    <ligand>
        <name>molybdate</name>
        <dbReference type="ChEBI" id="CHEBI:36264"/>
    </ligand>
</feature>
<evidence type="ECO:0000313" key="8">
    <source>
        <dbReference type="EMBL" id="KOO04701.1"/>
    </source>
</evidence>
<proteinExistence type="inferred from homology"/>
<dbReference type="SUPFAM" id="SSF53850">
    <property type="entry name" value="Periplasmic binding protein-like II"/>
    <property type="match status" value="1"/>
</dbReference>
<dbReference type="PANTHER" id="PTHR30632">
    <property type="entry name" value="MOLYBDATE-BINDING PERIPLASMIC PROTEIN"/>
    <property type="match status" value="1"/>
</dbReference>
<evidence type="ECO:0000256" key="1">
    <source>
        <dbReference type="ARBA" id="ARBA00009175"/>
    </source>
</evidence>
<gene>
    <name evidence="8" type="primary">modA</name>
    <name evidence="8" type="ORF">AKJ17_05400</name>
</gene>
<dbReference type="OrthoDB" id="9785015at2"/>
<name>A0A0M0HRL0_VIBNE</name>
<dbReference type="GO" id="GO:0030288">
    <property type="term" value="C:outer membrane-bounded periplasmic space"/>
    <property type="evidence" value="ECO:0007669"/>
    <property type="project" value="TreeGrafter"/>
</dbReference>
<accession>A0A0M0HRL0</accession>
<evidence type="ECO:0000256" key="7">
    <source>
        <dbReference type="SAM" id="SignalP"/>
    </source>
</evidence>
<evidence type="ECO:0000256" key="2">
    <source>
        <dbReference type="ARBA" id="ARBA00022505"/>
    </source>
</evidence>
<dbReference type="GO" id="GO:1901359">
    <property type="term" value="F:tungstate binding"/>
    <property type="evidence" value="ECO:0007669"/>
    <property type="project" value="UniProtKB-ARBA"/>
</dbReference>
<feature type="binding site" evidence="6">
    <location>
        <position position="189"/>
    </location>
    <ligand>
        <name>molybdate</name>
        <dbReference type="ChEBI" id="CHEBI:36264"/>
    </ligand>
</feature>
<sequence length="248" mass="26897">MNLYKSVLLPTLLGMSFVTNATEKLTIYAASSMTNAVADVVSAFEKHNDVKVTTVFAGSSSLARQLAHGAPADIFISANTKWAQYLVDQGVVDSDNVTDIASNSLVVISGELNQGNLDVEDAEDWKSGLKNSRLAIGQPDAVPAGMYAKESLETLKIWPTVKDKLAPTNNVRIALTLVERKEASLGVVYRTDAQFSKKVEVLGTLPSSSHQPIIYPMAQLNDRELTKAFSQFIQNDKSKAILAKFGFN</sequence>
<evidence type="ECO:0000256" key="5">
    <source>
        <dbReference type="ARBA" id="ARBA00062515"/>
    </source>
</evidence>
<protein>
    <submittedName>
        <fullName evidence="8">Molybdate transporter</fullName>
    </submittedName>
</protein>
<dbReference type="Gene3D" id="3.40.190.10">
    <property type="entry name" value="Periplasmic binding protein-like II"/>
    <property type="match status" value="2"/>
</dbReference>
<dbReference type="RefSeq" id="WP_053395108.1">
    <property type="nucleotide sequence ID" value="NZ_LHPJ01000005.1"/>
</dbReference>
<dbReference type="FunFam" id="3.40.190.10:FF:000035">
    <property type="entry name" value="Molybdate ABC transporter substrate-binding protein"/>
    <property type="match status" value="1"/>
</dbReference>
<evidence type="ECO:0000256" key="4">
    <source>
        <dbReference type="ARBA" id="ARBA00022729"/>
    </source>
</evidence>
<keyword evidence="2 6" id="KW-0500">Molybdenum</keyword>
<dbReference type="NCBIfam" id="TIGR01256">
    <property type="entry name" value="modA"/>
    <property type="match status" value="1"/>
</dbReference>
<comment type="similarity">
    <text evidence="1">Belongs to the bacterial solute-binding protein ModA family.</text>
</comment>
<reference evidence="9" key="1">
    <citation type="submission" date="2015-08" db="EMBL/GenBank/DDBJ databases">
        <title>Vibrio galatheae sp. nov., a novel member of the Vibrionaceae family isolated from the Solomon Islands.</title>
        <authorList>
            <person name="Giubergia S."/>
            <person name="Machado H."/>
            <person name="Mateiu R.V."/>
            <person name="Gram L."/>
        </authorList>
    </citation>
    <scope>NUCLEOTIDE SEQUENCE [LARGE SCALE GENOMIC DNA]</scope>
    <source>
        <strain evidence="9">DSM 19584</strain>
    </source>
</reference>
<evidence type="ECO:0000256" key="3">
    <source>
        <dbReference type="ARBA" id="ARBA00022723"/>
    </source>
</evidence>
<dbReference type="GO" id="GO:0030973">
    <property type="term" value="F:molybdate ion binding"/>
    <property type="evidence" value="ECO:0007669"/>
    <property type="project" value="TreeGrafter"/>
</dbReference>
<organism evidence="8 9">
    <name type="scientific">Vibrio nereis</name>
    <dbReference type="NCBI Taxonomy" id="693"/>
    <lineage>
        <taxon>Bacteria</taxon>
        <taxon>Pseudomonadati</taxon>
        <taxon>Pseudomonadota</taxon>
        <taxon>Gammaproteobacteria</taxon>
        <taxon>Vibrionales</taxon>
        <taxon>Vibrionaceae</taxon>
        <taxon>Vibrio</taxon>
    </lineage>
</organism>
<feature type="chain" id="PRO_5005600151" evidence="7">
    <location>
        <begin position="22"/>
        <end position="248"/>
    </location>
</feature>
<dbReference type="Pfam" id="PF13531">
    <property type="entry name" value="SBP_bac_11"/>
    <property type="match status" value="1"/>
</dbReference>
<feature type="signal peptide" evidence="7">
    <location>
        <begin position="1"/>
        <end position="21"/>
    </location>
</feature>